<organism evidence="7 8">
    <name type="scientific">Gimesia benthica</name>
    <dbReference type="NCBI Taxonomy" id="2608982"/>
    <lineage>
        <taxon>Bacteria</taxon>
        <taxon>Pseudomonadati</taxon>
        <taxon>Planctomycetota</taxon>
        <taxon>Planctomycetia</taxon>
        <taxon>Planctomycetales</taxon>
        <taxon>Planctomycetaceae</taxon>
        <taxon>Gimesia</taxon>
    </lineage>
</organism>
<reference evidence="7 8" key="1">
    <citation type="submission" date="2019-09" db="EMBL/GenBank/DDBJ databases">
        <title>Gimesia benthica sp. nov., a novel bacterium isolated from deep-sea water of the Northwest Indian Ocean.</title>
        <authorList>
            <person name="Dai X."/>
        </authorList>
    </citation>
    <scope>NUCLEOTIDE SEQUENCE [LARGE SCALE GENOMIC DNA]</scope>
    <source>
        <strain evidence="7 8">E7</strain>
    </source>
</reference>
<name>A0A6I6A791_9PLAN</name>
<proteinExistence type="predicted"/>
<accession>A0A6I6A791</accession>
<evidence type="ECO:0000256" key="5">
    <source>
        <dbReference type="SAM" id="MobiDB-lite"/>
    </source>
</evidence>
<dbReference type="Proteomes" id="UP000427281">
    <property type="component" value="Chromosome"/>
</dbReference>
<feature type="region of interest" description="Disordered" evidence="5">
    <location>
        <begin position="180"/>
        <end position="225"/>
    </location>
</feature>
<evidence type="ECO:0000313" key="7">
    <source>
        <dbReference type="EMBL" id="QGQ21818.1"/>
    </source>
</evidence>
<evidence type="ECO:0000256" key="3">
    <source>
        <dbReference type="ARBA" id="ARBA00022989"/>
    </source>
</evidence>
<dbReference type="PANTHER" id="PTHR37306">
    <property type="entry name" value="COLICIN V PRODUCTION PROTEIN"/>
    <property type="match status" value="1"/>
</dbReference>
<feature type="transmembrane region" description="Helical" evidence="6">
    <location>
        <begin position="9"/>
        <end position="26"/>
    </location>
</feature>
<keyword evidence="3 6" id="KW-1133">Transmembrane helix</keyword>
<keyword evidence="8" id="KW-1185">Reference proteome</keyword>
<evidence type="ECO:0000256" key="4">
    <source>
        <dbReference type="ARBA" id="ARBA00023136"/>
    </source>
</evidence>
<feature type="transmembrane region" description="Helical" evidence="6">
    <location>
        <begin position="32"/>
        <end position="50"/>
    </location>
</feature>
<dbReference type="Pfam" id="PF02674">
    <property type="entry name" value="Colicin_V"/>
    <property type="match status" value="1"/>
</dbReference>
<dbReference type="InterPro" id="IPR003825">
    <property type="entry name" value="Colicin-V_CvpA"/>
</dbReference>
<dbReference type="AlphaFoldDB" id="A0A6I6A791"/>
<keyword evidence="2 6" id="KW-0812">Transmembrane</keyword>
<evidence type="ECO:0000313" key="8">
    <source>
        <dbReference type="Proteomes" id="UP000427281"/>
    </source>
</evidence>
<sequence>MCNTTRQDVAMWFDLLIVGILIYAVWKGASKGVVWQLAAIAALVLCFAFAESLSIQLAPMINVKPPLNRWIAMLAIYIGFSFISFTLARSLKTAIDSLKFNEFDRHLGALLGLLKGVVFCLFLTFFLITISETARATVIKSHSGYAAAVILNEMAPVMPAELHEVLDDCLAKLDHPDVPMHHDHDGPFDHDHQHGDDDPFPPGSSDLPSPFFEKPGGSGSDVRTTNQDSLLKDILKRIPSYLRGELEDKIIEAYNATDPKDREQFASELSSKIPGVLRTVTDNWGEGQPQVSVPTDNSTFGANGAQQITSERTQLLKQIAAVYSDYPDAQKSMIEEFELDLSGLPDQIVIAVLKDWKADLLLNGGDPDPQTDVTTPLDARVLRQLQLQRVPVNSLGAALQQRMQSVQRR</sequence>
<dbReference type="GO" id="GO:0009403">
    <property type="term" value="P:toxin biosynthetic process"/>
    <property type="evidence" value="ECO:0007669"/>
    <property type="project" value="InterPro"/>
</dbReference>
<gene>
    <name evidence="7" type="ORF">F1728_03535</name>
</gene>
<keyword evidence="4 6" id="KW-0472">Membrane</keyword>
<dbReference type="PANTHER" id="PTHR37306:SF1">
    <property type="entry name" value="COLICIN V PRODUCTION PROTEIN"/>
    <property type="match status" value="1"/>
</dbReference>
<evidence type="ECO:0000256" key="1">
    <source>
        <dbReference type="ARBA" id="ARBA00004141"/>
    </source>
</evidence>
<evidence type="ECO:0000256" key="6">
    <source>
        <dbReference type="SAM" id="Phobius"/>
    </source>
</evidence>
<evidence type="ECO:0000256" key="2">
    <source>
        <dbReference type="ARBA" id="ARBA00022692"/>
    </source>
</evidence>
<feature type="compositionally biased region" description="Basic and acidic residues" evidence="5">
    <location>
        <begin position="180"/>
        <end position="197"/>
    </location>
</feature>
<dbReference type="GO" id="GO:0016020">
    <property type="term" value="C:membrane"/>
    <property type="evidence" value="ECO:0007669"/>
    <property type="project" value="UniProtKB-SubCell"/>
</dbReference>
<dbReference type="KEGG" id="gim:F1728_03535"/>
<dbReference type="EMBL" id="CP043930">
    <property type="protein sequence ID" value="QGQ21818.1"/>
    <property type="molecule type" value="Genomic_DNA"/>
</dbReference>
<feature type="transmembrane region" description="Helical" evidence="6">
    <location>
        <begin position="70"/>
        <end position="88"/>
    </location>
</feature>
<feature type="transmembrane region" description="Helical" evidence="6">
    <location>
        <begin position="108"/>
        <end position="130"/>
    </location>
</feature>
<feature type="compositionally biased region" description="Low complexity" evidence="5">
    <location>
        <begin position="203"/>
        <end position="212"/>
    </location>
</feature>
<comment type="subcellular location">
    <subcellularLocation>
        <location evidence="1">Membrane</location>
        <topology evidence="1">Multi-pass membrane protein</topology>
    </subcellularLocation>
</comment>
<protein>
    <submittedName>
        <fullName evidence="7">CvpA family protein</fullName>
    </submittedName>
</protein>